<protein>
    <submittedName>
        <fullName evidence="9 10">Inactive poly [ADP-ribose] polymerase RCD1-like isoform X1</fullName>
    </submittedName>
</protein>
<dbReference type="KEGG" id="cmos:111430456"/>
<dbReference type="PROSITE" id="PS51059">
    <property type="entry name" value="PARP_CATALYTIC"/>
    <property type="match status" value="1"/>
</dbReference>
<evidence type="ECO:0000313" key="8">
    <source>
        <dbReference type="Proteomes" id="UP000504609"/>
    </source>
</evidence>
<evidence type="ECO:0000313" key="9">
    <source>
        <dbReference type="RefSeq" id="XP_022922485.1"/>
    </source>
</evidence>
<keyword evidence="8" id="KW-1185">Reference proteome</keyword>
<dbReference type="GeneID" id="111430456"/>
<reference evidence="9 10" key="1">
    <citation type="submission" date="2025-04" db="UniProtKB">
        <authorList>
            <consortium name="RefSeq"/>
        </authorList>
    </citation>
    <scope>IDENTIFICATION</scope>
    <source>
        <tissue evidence="9 10">Young leaves</tissue>
    </source>
</reference>
<comment type="subcellular location">
    <subcellularLocation>
        <location evidence="1">Nucleus</location>
    </subcellularLocation>
</comment>
<sequence length="596" mass="66524">MEDKIVKVLGSQKVGLALKRKRAAQFGVHSTEPICMAHQCPAMTSLNSVGKRQKLGGCSSALANSETRFRPLYRGYSNFMKSGIPKQIMLYENGEWINFPRDLLDLAGETLQVKKASLEIKSNGQHCVLDFLHMFFLDLNTGLQQPLGWIDAAGSCFFPEIYAAYKSQCYNSNDFGNTEPQVEGNHGSNVIKLQLEIEINGVGQSSLELCSGESNDYIKQSQTDEKPAYDYDIEEVEDNCCRIPTGKVYEVAPKLKELDMNLTSGIELVNEELDTRTVEKIFRDGMMNSDGSLEILNIKHCHDTSTQSQLELFNKNIEMTKLYRGDANVRFAWLPVSETELSSLTMYGIGLSGASSIKSMYGTGVHLTAVDCSNVSASHCDIDDNGVQHLVFCRVIMGNMELLHPGSRQFHPSGKDFDSGVDNLTKPTYYVIWRMNMNTHIYPESVVSFKVAPSLKVESHTNDISRITASCQASPGQIPLGSSVINMDGDAQPPDDWRPQERAASVASNSMKTPKSPWMPFSMLFAAICNKVSSKDMERINMQYEQFRAKKMHRDDFVKQLRLVVGDSLLRSTITSLCKFPEDDVLFIVKSKYASP</sequence>
<dbReference type="Gene3D" id="3.90.228.10">
    <property type="match status" value="1"/>
</dbReference>
<evidence type="ECO:0000313" key="11">
    <source>
        <dbReference type="RefSeq" id="XP_022922640.1"/>
    </source>
</evidence>
<dbReference type="RefSeq" id="XP_022922724.1">
    <property type="nucleotide sequence ID" value="XM_023066956.1"/>
</dbReference>
<gene>
    <name evidence="9 10 11 12" type="primary">LOC111430456</name>
</gene>
<dbReference type="GO" id="GO:0003950">
    <property type="term" value="F:NAD+ poly-ADP-ribosyltransferase activity"/>
    <property type="evidence" value="ECO:0007669"/>
    <property type="project" value="InterPro"/>
</dbReference>
<dbReference type="PANTHER" id="PTHR32263:SF5">
    <property type="entry name" value="INACTIVE POLY [ADP-RIBOSE] POLYMERASE SRO1-RELATED"/>
    <property type="match status" value="1"/>
</dbReference>
<evidence type="ECO:0000313" key="10">
    <source>
        <dbReference type="RefSeq" id="XP_022922563.1"/>
    </source>
</evidence>
<dbReference type="Pfam" id="PF23467">
    <property type="entry name" value="WWE_5"/>
    <property type="match status" value="1"/>
</dbReference>
<dbReference type="AlphaFoldDB" id="A0A6J1E708"/>
<dbReference type="Proteomes" id="UP000504609">
    <property type="component" value="Unplaced"/>
</dbReference>
<dbReference type="InterPro" id="IPR012317">
    <property type="entry name" value="Poly(ADP-ribose)pol_cat_dom"/>
</dbReference>
<feature type="domain" description="RST" evidence="7">
    <location>
        <begin position="512"/>
        <end position="583"/>
    </location>
</feature>
<dbReference type="GO" id="GO:0005634">
    <property type="term" value="C:nucleus"/>
    <property type="evidence" value="ECO:0007669"/>
    <property type="project" value="UniProtKB-SubCell"/>
</dbReference>
<organism evidence="8 10">
    <name type="scientific">Cucurbita moschata</name>
    <name type="common">Winter crookneck squash</name>
    <name type="synonym">Cucurbita pepo var. moschata</name>
    <dbReference type="NCBI Taxonomy" id="3662"/>
    <lineage>
        <taxon>Eukaryota</taxon>
        <taxon>Viridiplantae</taxon>
        <taxon>Streptophyta</taxon>
        <taxon>Embryophyta</taxon>
        <taxon>Tracheophyta</taxon>
        <taxon>Spermatophyta</taxon>
        <taxon>Magnoliopsida</taxon>
        <taxon>eudicotyledons</taxon>
        <taxon>Gunneridae</taxon>
        <taxon>Pentapetalae</taxon>
        <taxon>rosids</taxon>
        <taxon>fabids</taxon>
        <taxon>Cucurbitales</taxon>
        <taxon>Cucurbitaceae</taxon>
        <taxon>Cucurbiteae</taxon>
        <taxon>Cucurbita</taxon>
    </lineage>
</organism>
<dbReference type="InterPro" id="IPR022003">
    <property type="entry name" value="RST"/>
</dbReference>
<evidence type="ECO:0000256" key="4">
    <source>
        <dbReference type="ARBA" id="ARBA00023242"/>
    </source>
</evidence>
<proteinExistence type="predicted"/>
<dbReference type="PANTHER" id="PTHR32263">
    <property type="entry name" value="INACTIVE POLY [ADP-RIBOSE] POLYMERASE SRO4-RELATED"/>
    <property type="match status" value="1"/>
</dbReference>
<evidence type="ECO:0000256" key="2">
    <source>
        <dbReference type="ARBA" id="ARBA00022473"/>
    </source>
</evidence>
<dbReference type="SUPFAM" id="SSF56399">
    <property type="entry name" value="ADP-ribosylation"/>
    <property type="match status" value="1"/>
</dbReference>
<evidence type="ECO:0000313" key="12">
    <source>
        <dbReference type="RefSeq" id="XP_022922724.1"/>
    </source>
</evidence>
<dbReference type="InterPro" id="IPR057823">
    <property type="entry name" value="WWE_RCD1"/>
</dbReference>
<dbReference type="RefSeq" id="XP_022922640.1">
    <property type="nucleotide sequence ID" value="XM_023066872.1"/>
</dbReference>
<keyword evidence="3" id="KW-0346">Stress response</keyword>
<evidence type="ECO:0000256" key="3">
    <source>
        <dbReference type="ARBA" id="ARBA00023016"/>
    </source>
</evidence>
<dbReference type="Pfam" id="PF12174">
    <property type="entry name" value="RST"/>
    <property type="match status" value="1"/>
</dbReference>
<name>A0A6J1E708_CUCMO</name>
<keyword evidence="4" id="KW-0539">Nucleus</keyword>
<keyword evidence="2" id="KW-0217">Developmental protein</keyword>
<feature type="domain" description="PARP catalytic" evidence="6">
    <location>
        <begin position="249"/>
        <end position="471"/>
    </location>
</feature>
<evidence type="ECO:0000256" key="5">
    <source>
        <dbReference type="SAM" id="MobiDB-lite"/>
    </source>
</evidence>
<dbReference type="RefSeq" id="XP_022922563.1">
    <property type="nucleotide sequence ID" value="XM_023066795.1"/>
</dbReference>
<evidence type="ECO:0000259" key="7">
    <source>
        <dbReference type="PROSITE" id="PS51879"/>
    </source>
</evidence>
<evidence type="ECO:0000259" key="6">
    <source>
        <dbReference type="PROSITE" id="PS51059"/>
    </source>
</evidence>
<evidence type="ECO:0000256" key="1">
    <source>
        <dbReference type="ARBA" id="ARBA00004123"/>
    </source>
</evidence>
<dbReference type="PROSITE" id="PS51879">
    <property type="entry name" value="RST"/>
    <property type="match status" value="1"/>
</dbReference>
<dbReference type="RefSeq" id="XP_022922485.1">
    <property type="nucleotide sequence ID" value="XM_023066717.1"/>
</dbReference>
<accession>A0A6J1E708</accession>
<feature type="region of interest" description="Disordered" evidence="5">
    <location>
        <begin position="490"/>
        <end position="511"/>
    </location>
</feature>
<dbReference type="InterPro" id="IPR044964">
    <property type="entry name" value="RCD1/SRO1-5"/>
</dbReference>